<keyword evidence="3" id="KW-0238">DNA-binding</keyword>
<feature type="domain" description="HTH lacI-type" evidence="5">
    <location>
        <begin position="12"/>
        <end position="66"/>
    </location>
</feature>
<keyword evidence="7" id="KW-1185">Reference proteome</keyword>
<dbReference type="Proteomes" id="UP000198851">
    <property type="component" value="Unassembled WGS sequence"/>
</dbReference>
<dbReference type="Pfam" id="PF00356">
    <property type="entry name" value="LacI"/>
    <property type="match status" value="1"/>
</dbReference>
<dbReference type="CDD" id="cd01392">
    <property type="entry name" value="HTH_LacI"/>
    <property type="match status" value="1"/>
</dbReference>
<dbReference type="InterPro" id="IPR028082">
    <property type="entry name" value="Peripla_BP_I"/>
</dbReference>
<dbReference type="PANTHER" id="PTHR30146">
    <property type="entry name" value="LACI-RELATED TRANSCRIPTIONAL REPRESSOR"/>
    <property type="match status" value="1"/>
</dbReference>
<evidence type="ECO:0000256" key="3">
    <source>
        <dbReference type="ARBA" id="ARBA00023125"/>
    </source>
</evidence>
<dbReference type="RefSeq" id="WP_093323034.1">
    <property type="nucleotide sequence ID" value="NZ_FOSZ01000003.1"/>
</dbReference>
<organism evidence="6 7">
    <name type="scientific">Shimia haliotis</name>
    <dbReference type="NCBI Taxonomy" id="1280847"/>
    <lineage>
        <taxon>Bacteria</taxon>
        <taxon>Pseudomonadati</taxon>
        <taxon>Pseudomonadota</taxon>
        <taxon>Alphaproteobacteria</taxon>
        <taxon>Rhodobacterales</taxon>
        <taxon>Roseobacteraceae</taxon>
    </lineage>
</organism>
<name>A0A1I4DD69_9RHOB</name>
<evidence type="ECO:0000256" key="2">
    <source>
        <dbReference type="ARBA" id="ARBA00023015"/>
    </source>
</evidence>
<evidence type="ECO:0000259" key="5">
    <source>
        <dbReference type="PROSITE" id="PS50932"/>
    </source>
</evidence>
<dbReference type="AlphaFoldDB" id="A0A1I4DD69"/>
<dbReference type="Gene3D" id="1.10.260.40">
    <property type="entry name" value="lambda repressor-like DNA-binding domains"/>
    <property type="match status" value="1"/>
</dbReference>
<dbReference type="GO" id="GO:0003700">
    <property type="term" value="F:DNA-binding transcription factor activity"/>
    <property type="evidence" value="ECO:0007669"/>
    <property type="project" value="TreeGrafter"/>
</dbReference>
<dbReference type="SUPFAM" id="SSF53822">
    <property type="entry name" value="Periplasmic binding protein-like I"/>
    <property type="match status" value="1"/>
</dbReference>
<gene>
    <name evidence="6" type="ORF">SAMN04488036_103111</name>
</gene>
<dbReference type="STRING" id="1280847.SAMN04488036_103111"/>
<keyword evidence="2" id="KW-0805">Transcription regulation</keyword>
<dbReference type="OrthoDB" id="8433438at2"/>
<accession>A0A1I4DD69</accession>
<dbReference type="SUPFAM" id="SSF47413">
    <property type="entry name" value="lambda repressor-like DNA-binding domains"/>
    <property type="match status" value="1"/>
</dbReference>
<dbReference type="PROSITE" id="PS50932">
    <property type="entry name" value="HTH_LACI_2"/>
    <property type="match status" value="1"/>
</dbReference>
<sequence>MVQKAKPTNRAPKVVDVARLAGVSTATVSRVLNDPEKVSQNTREAVLAAVKETGYRINRAARNLRTNSTRSILALVPNLSNPFFSNILSGLERALNAEDYSLLVTDSGDAPLTPDQMDRLIAAGQADGLIVLDGSISQADFAEVQANNPSCPIVFACEWVNDVNCPSVRADNVGGVATLVDHLWENGHRRFGHVMGPTSNVLSTVRRDAFVTRVSELGGETRNPWILQGTFSIDAGRAAAEAISAMSDRPTAWICASDQIAFGLISGLTRAGINVPDDASVAGFDNIEMTEVFNPPLTTIHQPRNKMGHQAAQSILELIRGQENRAQVHILPVQLVNRESTGPAPR</sequence>
<dbReference type="InterPro" id="IPR046335">
    <property type="entry name" value="LacI/GalR-like_sensor"/>
</dbReference>
<dbReference type="PROSITE" id="PS00356">
    <property type="entry name" value="HTH_LACI_1"/>
    <property type="match status" value="1"/>
</dbReference>
<dbReference type="Pfam" id="PF13377">
    <property type="entry name" value="Peripla_BP_3"/>
    <property type="match status" value="1"/>
</dbReference>
<proteinExistence type="predicted"/>
<reference evidence="7" key="1">
    <citation type="submission" date="2016-10" db="EMBL/GenBank/DDBJ databases">
        <authorList>
            <person name="Varghese N."/>
            <person name="Submissions S."/>
        </authorList>
    </citation>
    <scope>NUCLEOTIDE SEQUENCE [LARGE SCALE GENOMIC DNA]</scope>
    <source>
        <strain evidence="7">DSM 28453</strain>
    </source>
</reference>
<dbReference type="SMART" id="SM00354">
    <property type="entry name" value="HTH_LACI"/>
    <property type="match status" value="1"/>
</dbReference>
<dbReference type="EMBL" id="FOSZ01000003">
    <property type="protein sequence ID" value="SFK91764.1"/>
    <property type="molecule type" value="Genomic_DNA"/>
</dbReference>
<keyword evidence="1" id="KW-0678">Repressor</keyword>
<dbReference type="PRINTS" id="PR00036">
    <property type="entry name" value="HTHLACI"/>
</dbReference>
<dbReference type="CDD" id="cd06284">
    <property type="entry name" value="PBP1_LacI-like"/>
    <property type="match status" value="1"/>
</dbReference>
<protein>
    <submittedName>
        <fullName evidence="6">Transcriptional regulator, LacI family</fullName>
    </submittedName>
</protein>
<evidence type="ECO:0000313" key="7">
    <source>
        <dbReference type="Proteomes" id="UP000198851"/>
    </source>
</evidence>
<dbReference type="InterPro" id="IPR000843">
    <property type="entry name" value="HTH_LacI"/>
</dbReference>
<keyword evidence="4" id="KW-0804">Transcription</keyword>
<evidence type="ECO:0000313" key="6">
    <source>
        <dbReference type="EMBL" id="SFK91764.1"/>
    </source>
</evidence>
<dbReference type="PANTHER" id="PTHR30146:SF148">
    <property type="entry name" value="HTH-TYPE TRANSCRIPTIONAL REPRESSOR PURR-RELATED"/>
    <property type="match status" value="1"/>
</dbReference>
<dbReference type="Gene3D" id="3.40.50.2300">
    <property type="match status" value="2"/>
</dbReference>
<dbReference type="InterPro" id="IPR010982">
    <property type="entry name" value="Lambda_DNA-bd_dom_sf"/>
</dbReference>
<dbReference type="GO" id="GO:0000976">
    <property type="term" value="F:transcription cis-regulatory region binding"/>
    <property type="evidence" value="ECO:0007669"/>
    <property type="project" value="TreeGrafter"/>
</dbReference>
<evidence type="ECO:0000256" key="4">
    <source>
        <dbReference type="ARBA" id="ARBA00023163"/>
    </source>
</evidence>
<evidence type="ECO:0000256" key="1">
    <source>
        <dbReference type="ARBA" id="ARBA00022491"/>
    </source>
</evidence>